<gene>
    <name evidence="5" type="ORF">GpartN1_g7415.t1</name>
</gene>
<dbReference type="GO" id="GO:0016491">
    <property type="term" value="F:oxidoreductase activity"/>
    <property type="evidence" value="ECO:0007669"/>
    <property type="project" value="UniProtKB-KW"/>
</dbReference>
<dbReference type="FunFam" id="3.40.50.720:FF:000137">
    <property type="entry name" value="Hydroxysteroid (17-beta) dehydrogenase 3"/>
    <property type="match status" value="1"/>
</dbReference>
<comment type="caution">
    <text evidence="5">The sequence shown here is derived from an EMBL/GenBank/DDBJ whole genome shotgun (WGS) entry which is preliminary data.</text>
</comment>
<dbReference type="PIRSF" id="PIRSF000126">
    <property type="entry name" value="11-beta-HSD1"/>
    <property type="match status" value="1"/>
</dbReference>
<feature type="transmembrane region" description="Helical" evidence="4">
    <location>
        <begin position="6"/>
        <end position="24"/>
    </location>
</feature>
<keyword evidence="4" id="KW-0812">Transmembrane</keyword>
<organism evidence="5 6">
    <name type="scientific">Galdieria partita</name>
    <dbReference type="NCBI Taxonomy" id="83374"/>
    <lineage>
        <taxon>Eukaryota</taxon>
        <taxon>Rhodophyta</taxon>
        <taxon>Bangiophyceae</taxon>
        <taxon>Galdieriales</taxon>
        <taxon>Galdieriaceae</taxon>
        <taxon>Galdieria</taxon>
    </lineage>
</organism>
<comment type="similarity">
    <text evidence="1">Belongs to the short-chain dehydrogenases/reductases (SDR) family.</text>
</comment>
<dbReference type="CDD" id="cd05356">
    <property type="entry name" value="17beta-HSD1_like_SDR_c"/>
    <property type="match status" value="1"/>
</dbReference>
<dbReference type="Pfam" id="PF00106">
    <property type="entry name" value="adh_short"/>
    <property type="match status" value="1"/>
</dbReference>
<keyword evidence="4" id="KW-0472">Membrane</keyword>
<accession>A0A9C7UTQ3</accession>
<dbReference type="PANTHER" id="PTHR43899:SF13">
    <property type="entry name" value="RH59310P"/>
    <property type="match status" value="1"/>
</dbReference>
<dbReference type="EMBL" id="BQMJ01000072">
    <property type="protein sequence ID" value="GJQ15624.1"/>
    <property type="molecule type" value="Genomic_DNA"/>
</dbReference>
<dbReference type="OrthoDB" id="3185at2759"/>
<name>A0A9C7UTQ3_9RHOD</name>
<evidence type="ECO:0000313" key="5">
    <source>
        <dbReference type="EMBL" id="GJQ15624.1"/>
    </source>
</evidence>
<keyword evidence="6" id="KW-1185">Reference proteome</keyword>
<dbReference type="Proteomes" id="UP001061958">
    <property type="component" value="Unassembled WGS sequence"/>
</dbReference>
<dbReference type="SUPFAM" id="SSF51735">
    <property type="entry name" value="NAD(P)-binding Rossmann-fold domains"/>
    <property type="match status" value="1"/>
</dbReference>
<reference evidence="5" key="2">
    <citation type="submission" date="2022-01" db="EMBL/GenBank/DDBJ databases">
        <authorList>
            <person name="Hirooka S."/>
            <person name="Miyagishima S.Y."/>
        </authorList>
    </citation>
    <scope>NUCLEOTIDE SEQUENCE</scope>
    <source>
        <strain evidence="5">NBRC 102759</strain>
    </source>
</reference>
<sequence>MAWLSIIGALFLQYSIFHIIRFIYRHWFRKPFSWELYRGEWAVVTGASYGIGAAYAVELAKRGLNVALLARSIDKLRDVAQQVESKGAKSQVISFDFAKASSEDWKQLENQLNSLTVSVLVNNVGVNVSLPTAFLEMEEEKMDQILQVNIVATQRITRIVVPKMVERRKGVVLFLSSGGGVLSPAPYLSVYSGTKAYENALATALAGELESSGIIVQSVTPFFVTSEMSKIRKSSLAVPSAARLARDSLQSVGYEVCSNPYWFHECIATILSYLPLKLQIRYVAKLHRGLREKGLRKSAQKKE</sequence>
<dbReference type="InterPro" id="IPR051019">
    <property type="entry name" value="VLCFA-Steroid_DH"/>
</dbReference>
<dbReference type="AlphaFoldDB" id="A0A9C7UTQ3"/>
<dbReference type="Gene3D" id="3.40.50.720">
    <property type="entry name" value="NAD(P)-binding Rossmann-like Domain"/>
    <property type="match status" value="1"/>
</dbReference>
<keyword evidence="4" id="KW-1133">Transmembrane helix</keyword>
<evidence type="ECO:0000256" key="3">
    <source>
        <dbReference type="ARBA" id="ARBA00023002"/>
    </source>
</evidence>
<evidence type="ECO:0000313" key="6">
    <source>
        <dbReference type="Proteomes" id="UP001061958"/>
    </source>
</evidence>
<evidence type="ECO:0000256" key="1">
    <source>
        <dbReference type="ARBA" id="ARBA00006484"/>
    </source>
</evidence>
<dbReference type="PRINTS" id="PR00081">
    <property type="entry name" value="GDHRDH"/>
</dbReference>
<dbReference type="PANTHER" id="PTHR43899">
    <property type="entry name" value="RH59310P"/>
    <property type="match status" value="1"/>
</dbReference>
<dbReference type="InterPro" id="IPR002347">
    <property type="entry name" value="SDR_fam"/>
</dbReference>
<keyword evidence="2" id="KW-0521">NADP</keyword>
<evidence type="ECO:0000256" key="2">
    <source>
        <dbReference type="ARBA" id="ARBA00022857"/>
    </source>
</evidence>
<protein>
    <submittedName>
        <fullName evidence="5">Uncharacterized protein</fullName>
    </submittedName>
</protein>
<evidence type="ECO:0000256" key="4">
    <source>
        <dbReference type="SAM" id="Phobius"/>
    </source>
</evidence>
<proteinExistence type="inferred from homology"/>
<reference evidence="5" key="1">
    <citation type="journal article" date="2022" name="Proc. Natl. Acad. Sci. U.S.A.">
        <title>Life cycle and functional genomics of the unicellular red alga Galdieria for elucidating algal and plant evolution and industrial use.</title>
        <authorList>
            <person name="Hirooka S."/>
            <person name="Itabashi T."/>
            <person name="Ichinose T.M."/>
            <person name="Onuma R."/>
            <person name="Fujiwara T."/>
            <person name="Yamashita S."/>
            <person name="Jong L.W."/>
            <person name="Tomita R."/>
            <person name="Iwane A.H."/>
            <person name="Miyagishima S.Y."/>
        </authorList>
    </citation>
    <scope>NUCLEOTIDE SEQUENCE</scope>
    <source>
        <strain evidence="5">NBRC 102759</strain>
    </source>
</reference>
<keyword evidence="3" id="KW-0560">Oxidoreductase</keyword>
<dbReference type="InterPro" id="IPR036291">
    <property type="entry name" value="NAD(P)-bd_dom_sf"/>
</dbReference>